<evidence type="ECO:0000313" key="2">
    <source>
        <dbReference type="EMBL" id="KAG9274652.1"/>
    </source>
</evidence>
<feature type="region of interest" description="Disordered" evidence="1">
    <location>
        <begin position="53"/>
        <end position="142"/>
    </location>
</feature>
<evidence type="ECO:0000313" key="3">
    <source>
        <dbReference type="Proteomes" id="UP000752171"/>
    </source>
</evidence>
<feature type="compositionally biased region" description="Basic and acidic residues" evidence="1">
    <location>
        <begin position="84"/>
        <end position="95"/>
    </location>
</feature>
<protein>
    <submittedName>
        <fullName evidence="2">Uncharacterized protein</fullName>
    </submittedName>
</protein>
<reference evidence="2 3" key="1">
    <citation type="submission" date="2021-07" db="EMBL/GenBank/DDBJ databases">
        <authorList>
            <person name="Imarazene B."/>
            <person name="Zahm M."/>
            <person name="Klopp C."/>
            <person name="Cabau C."/>
            <person name="Beille S."/>
            <person name="Jouanno E."/>
            <person name="Castinel A."/>
            <person name="Lluch J."/>
            <person name="Gil L."/>
            <person name="Kuchtly C."/>
            <person name="Lopez Roques C."/>
            <person name="Donnadieu C."/>
            <person name="Parrinello H."/>
            <person name="Journot L."/>
            <person name="Du K."/>
            <person name="Schartl M."/>
            <person name="Retaux S."/>
            <person name="Guiguen Y."/>
        </authorList>
    </citation>
    <scope>NUCLEOTIDE SEQUENCE [LARGE SCALE GENOMIC DNA]</scope>
    <source>
        <strain evidence="2">Pach_M1</strain>
        <tissue evidence="2">Testis</tissue>
    </source>
</reference>
<comment type="caution">
    <text evidence="2">The sequence shown here is derived from an EMBL/GenBank/DDBJ whole genome shotgun (WGS) entry which is preliminary data.</text>
</comment>
<dbReference type="AlphaFoldDB" id="A0A8T2LXZ0"/>
<proteinExistence type="predicted"/>
<organism evidence="2 3">
    <name type="scientific">Astyanax mexicanus</name>
    <name type="common">Blind cave fish</name>
    <name type="synonym">Astyanax fasciatus mexicanus</name>
    <dbReference type="NCBI Taxonomy" id="7994"/>
    <lineage>
        <taxon>Eukaryota</taxon>
        <taxon>Metazoa</taxon>
        <taxon>Chordata</taxon>
        <taxon>Craniata</taxon>
        <taxon>Vertebrata</taxon>
        <taxon>Euteleostomi</taxon>
        <taxon>Actinopterygii</taxon>
        <taxon>Neopterygii</taxon>
        <taxon>Teleostei</taxon>
        <taxon>Ostariophysi</taxon>
        <taxon>Characiformes</taxon>
        <taxon>Characoidei</taxon>
        <taxon>Acestrorhamphidae</taxon>
        <taxon>Acestrorhamphinae</taxon>
        <taxon>Astyanax</taxon>
    </lineage>
</organism>
<sequence length="168" mass="19136">MYFLHPIVEEDETESFFQRALSGQVSRVQSPQHELRSSKHFIGYEDHEAAPIQSEAQESSGRQKRLGSFRSSSSLAEITMRVQNDLRKEQDEPARRQRSSTQRLSRSSSEIASPLVVQMVPRGRSVGGTSDPVQRTSKKAKNEPLLPQWLINLMFDIEEATKHELTVE</sequence>
<gene>
    <name evidence="2" type="ORF">AMEX_G11616</name>
</gene>
<dbReference type="EMBL" id="JAICCE010000008">
    <property type="protein sequence ID" value="KAG9274652.1"/>
    <property type="molecule type" value="Genomic_DNA"/>
</dbReference>
<evidence type="ECO:0000256" key="1">
    <source>
        <dbReference type="SAM" id="MobiDB-lite"/>
    </source>
</evidence>
<dbReference type="Proteomes" id="UP000752171">
    <property type="component" value="Unassembled WGS sequence"/>
</dbReference>
<accession>A0A8T2LXZ0</accession>
<name>A0A8T2LXZ0_ASTMX</name>
<feature type="compositionally biased region" description="Low complexity" evidence="1">
    <location>
        <begin position="99"/>
        <end position="109"/>
    </location>
</feature>